<dbReference type="PANTHER" id="PTHR33308:SF9">
    <property type="entry name" value="PEPTIDOGLYCAN HYDROLASE FLGJ"/>
    <property type="match status" value="1"/>
</dbReference>
<dbReference type="Proteomes" id="UP000240739">
    <property type="component" value="Unassembled WGS sequence"/>
</dbReference>
<sequence length="314" mass="32742">MSRRMLRPAAVLPAALAVLVLAAPAAATTGGAVAPRQASAPAPLTPGPATTTTAPSLALRAAPAGRLLARLARGTRVTVECQRNGPLATTAAGATRVWARVRTATGRRGYVSDGYLATRTSALVAPYCGIGAAGPDPAVAGQGRCGSVSPFALIPPFADARQFVTAVAPAAQASRDTYGVPPSVTLAQAVLETGGGKVAALANNFFGMKAQNVAASTWRWEDLAGGCVFKKTWEVRAGRSATEIAAFRAYPTLEASVLDHGRRLATNPAYAAAFQHTDDPVRFLREIARRYATDPAYADKLLDLRRRYALAQYD</sequence>
<dbReference type="Pfam" id="PF08239">
    <property type="entry name" value="SH3_3"/>
    <property type="match status" value="1"/>
</dbReference>
<proteinExistence type="predicted"/>
<feature type="chain" id="PRO_5015679914" description="Mannosyl-glycoprotein endo-beta-N-acetylglucosamidase-like domain-containing protein" evidence="3">
    <location>
        <begin position="28"/>
        <end position="314"/>
    </location>
</feature>
<dbReference type="InterPro" id="IPR002901">
    <property type="entry name" value="MGlyc_endo_b_GlcNAc-like_dom"/>
</dbReference>
<dbReference type="AlphaFoldDB" id="A0A2T4ULD4"/>
<comment type="caution">
    <text evidence="5">The sequence shown here is derived from an EMBL/GenBank/DDBJ whole genome shotgun (WGS) entry which is preliminary data.</text>
</comment>
<organism evidence="5 6">
    <name type="scientific">Paraconexibacter algicola</name>
    <dbReference type="NCBI Taxonomy" id="2133960"/>
    <lineage>
        <taxon>Bacteria</taxon>
        <taxon>Bacillati</taxon>
        <taxon>Actinomycetota</taxon>
        <taxon>Thermoleophilia</taxon>
        <taxon>Solirubrobacterales</taxon>
        <taxon>Paraconexibacteraceae</taxon>
        <taxon>Paraconexibacter</taxon>
    </lineage>
</organism>
<evidence type="ECO:0000313" key="6">
    <source>
        <dbReference type="Proteomes" id="UP000240739"/>
    </source>
</evidence>
<dbReference type="PRINTS" id="PR01002">
    <property type="entry name" value="FLGFLGJ"/>
</dbReference>
<evidence type="ECO:0000256" key="2">
    <source>
        <dbReference type="SAM" id="MobiDB-lite"/>
    </source>
</evidence>
<dbReference type="InterPro" id="IPR003646">
    <property type="entry name" value="SH3-like_bac-type"/>
</dbReference>
<reference evidence="5 6" key="1">
    <citation type="submission" date="2018-03" db="EMBL/GenBank/DDBJ databases">
        <title>Aquarubrobacter algicola gen. nov., sp. nov., a novel actinobacterium isolated from shallow eutrophic lake during the end of cyanobacterial harmful algal blooms.</title>
        <authorList>
            <person name="Chun S.J."/>
        </authorList>
    </citation>
    <scope>NUCLEOTIDE SEQUENCE [LARGE SCALE GENOMIC DNA]</scope>
    <source>
        <strain evidence="5 6">Seoho-28</strain>
    </source>
</reference>
<gene>
    <name evidence="5" type="ORF">C7Y72_10525</name>
</gene>
<accession>A0A2T4ULD4</accession>
<protein>
    <recommendedName>
        <fullName evidence="4">Mannosyl-glycoprotein endo-beta-N-acetylglucosamidase-like domain-containing protein</fullName>
    </recommendedName>
</protein>
<dbReference type="PANTHER" id="PTHR33308">
    <property type="entry name" value="PEPTIDOGLYCAN HYDROLASE FLGJ"/>
    <property type="match status" value="1"/>
</dbReference>
<keyword evidence="1" id="KW-0378">Hydrolase</keyword>
<evidence type="ECO:0000256" key="1">
    <source>
        <dbReference type="ARBA" id="ARBA00022801"/>
    </source>
</evidence>
<dbReference type="Gene3D" id="2.30.30.40">
    <property type="entry name" value="SH3 Domains"/>
    <property type="match status" value="1"/>
</dbReference>
<dbReference type="GO" id="GO:0071973">
    <property type="term" value="P:bacterial-type flagellum-dependent cell motility"/>
    <property type="evidence" value="ECO:0007669"/>
    <property type="project" value="TreeGrafter"/>
</dbReference>
<evidence type="ECO:0000256" key="3">
    <source>
        <dbReference type="SAM" id="SignalP"/>
    </source>
</evidence>
<dbReference type="Pfam" id="PF01832">
    <property type="entry name" value="Glucosaminidase"/>
    <property type="match status" value="1"/>
</dbReference>
<dbReference type="Gene3D" id="1.10.530.10">
    <property type="match status" value="1"/>
</dbReference>
<keyword evidence="3" id="KW-0732">Signal</keyword>
<dbReference type="InterPro" id="IPR051056">
    <property type="entry name" value="Glycosyl_Hydrolase_73"/>
</dbReference>
<dbReference type="EMBL" id="PYYB01000001">
    <property type="protein sequence ID" value="PTL60049.1"/>
    <property type="molecule type" value="Genomic_DNA"/>
</dbReference>
<evidence type="ECO:0000259" key="4">
    <source>
        <dbReference type="SMART" id="SM00047"/>
    </source>
</evidence>
<feature type="region of interest" description="Disordered" evidence="2">
    <location>
        <begin position="36"/>
        <end position="55"/>
    </location>
</feature>
<feature type="signal peptide" evidence="3">
    <location>
        <begin position="1"/>
        <end position="27"/>
    </location>
</feature>
<keyword evidence="6" id="KW-1185">Reference proteome</keyword>
<feature type="domain" description="Mannosyl-glycoprotein endo-beta-N-acetylglucosamidase-like" evidence="4">
    <location>
        <begin position="153"/>
        <end position="314"/>
    </location>
</feature>
<dbReference type="GO" id="GO:0004040">
    <property type="term" value="F:amidase activity"/>
    <property type="evidence" value="ECO:0007669"/>
    <property type="project" value="InterPro"/>
</dbReference>
<evidence type="ECO:0000313" key="5">
    <source>
        <dbReference type="EMBL" id="PTL60049.1"/>
    </source>
</evidence>
<name>A0A2T4ULD4_9ACTN</name>
<dbReference type="SMART" id="SM00047">
    <property type="entry name" value="LYZ2"/>
    <property type="match status" value="1"/>
</dbReference>